<feature type="transmembrane region" description="Helical" evidence="3">
    <location>
        <begin position="66"/>
        <end position="85"/>
    </location>
</feature>
<protein>
    <submittedName>
        <fullName evidence="4">Uncharacterized protein</fullName>
    </submittedName>
</protein>
<evidence type="ECO:0000313" key="5">
    <source>
        <dbReference type="Proteomes" id="UP000095085"/>
    </source>
</evidence>
<feature type="compositionally biased region" description="Low complexity" evidence="2">
    <location>
        <begin position="339"/>
        <end position="359"/>
    </location>
</feature>
<feature type="region of interest" description="Disordered" evidence="2">
    <location>
        <begin position="283"/>
        <end position="359"/>
    </location>
</feature>
<evidence type="ECO:0000256" key="2">
    <source>
        <dbReference type="SAM" id="MobiDB-lite"/>
    </source>
</evidence>
<reference evidence="5" key="1">
    <citation type="submission" date="2016-05" db="EMBL/GenBank/DDBJ databases">
        <title>Comparative genomics of biotechnologically important yeasts.</title>
        <authorList>
            <consortium name="DOE Joint Genome Institute"/>
            <person name="Riley R."/>
            <person name="Haridas S."/>
            <person name="Wolfe K.H."/>
            <person name="Lopes M.R."/>
            <person name="Hittinger C.T."/>
            <person name="Goker M."/>
            <person name="Salamov A."/>
            <person name="Wisecaver J."/>
            <person name="Long T.M."/>
            <person name="Aerts A.L."/>
            <person name="Barry K."/>
            <person name="Choi C."/>
            <person name="Clum A."/>
            <person name="Coughlan A.Y."/>
            <person name="Deshpande S."/>
            <person name="Douglass A.P."/>
            <person name="Hanson S.J."/>
            <person name="Klenk H.-P."/>
            <person name="Labutti K."/>
            <person name="Lapidus A."/>
            <person name="Lindquist E."/>
            <person name="Lipzen A."/>
            <person name="Meier-Kolthoff J.P."/>
            <person name="Ohm R.A."/>
            <person name="Otillar R.P."/>
            <person name="Pangilinan J."/>
            <person name="Peng Y."/>
            <person name="Rokas A."/>
            <person name="Rosa C.A."/>
            <person name="Scheuner C."/>
            <person name="Sibirny A.A."/>
            <person name="Slot J.C."/>
            <person name="Stielow J.B."/>
            <person name="Sun H."/>
            <person name="Kurtzman C.P."/>
            <person name="Blackwell M."/>
            <person name="Grigoriev I.V."/>
            <person name="Jeffries T.W."/>
        </authorList>
    </citation>
    <scope>NUCLEOTIDE SEQUENCE [LARGE SCALE GENOMIC DNA]</scope>
    <source>
        <strain evidence="5">NRRL Y-1933</strain>
    </source>
</reference>
<dbReference type="EMBL" id="KV454542">
    <property type="protein sequence ID" value="ODV66662.1"/>
    <property type="molecule type" value="Genomic_DNA"/>
</dbReference>
<dbReference type="AlphaFoldDB" id="A0A1E4RHB4"/>
<keyword evidence="3" id="KW-0472">Membrane</keyword>
<feature type="compositionally biased region" description="Low complexity" evidence="2">
    <location>
        <begin position="400"/>
        <end position="410"/>
    </location>
</feature>
<dbReference type="OrthoDB" id="4026724at2759"/>
<feature type="compositionally biased region" description="Low complexity" evidence="2">
    <location>
        <begin position="283"/>
        <end position="327"/>
    </location>
</feature>
<dbReference type="GeneID" id="30998177"/>
<evidence type="ECO:0000256" key="3">
    <source>
        <dbReference type="SAM" id="Phobius"/>
    </source>
</evidence>
<feature type="compositionally biased region" description="Polar residues" evidence="2">
    <location>
        <begin position="328"/>
        <end position="338"/>
    </location>
</feature>
<keyword evidence="3" id="KW-1133">Transmembrane helix</keyword>
<feature type="region of interest" description="Disordered" evidence="2">
    <location>
        <begin position="379"/>
        <end position="420"/>
    </location>
</feature>
<feature type="compositionally biased region" description="Basic residues" evidence="2">
    <location>
        <begin position="411"/>
        <end position="420"/>
    </location>
</feature>
<feature type="transmembrane region" description="Helical" evidence="3">
    <location>
        <begin position="38"/>
        <end position="60"/>
    </location>
</feature>
<organism evidence="4 5">
    <name type="scientific">Hyphopichia burtonii NRRL Y-1933</name>
    <dbReference type="NCBI Taxonomy" id="984485"/>
    <lineage>
        <taxon>Eukaryota</taxon>
        <taxon>Fungi</taxon>
        <taxon>Dikarya</taxon>
        <taxon>Ascomycota</taxon>
        <taxon>Saccharomycotina</taxon>
        <taxon>Pichiomycetes</taxon>
        <taxon>Debaryomycetaceae</taxon>
        <taxon>Hyphopichia</taxon>
    </lineage>
</organism>
<feature type="transmembrane region" description="Helical" evidence="3">
    <location>
        <begin position="6"/>
        <end position="26"/>
    </location>
</feature>
<name>A0A1E4RHB4_9ASCO</name>
<evidence type="ECO:0000256" key="1">
    <source>
        <dbReference type="SAM" id="Coils"/>
    </source>
</evidence>
<accession>A0A1E4RHB4</accession>
<keyword evidence="5" id="KW-1185">Reference proteome</keyword>
<dbReference type="RefSeq" id="XP_020075729.1">
    <property type="nucleotide sequence ID" value="XM_020223628.1"/>
</dbReference>
<dbReference type="Proteomes" id="UP000095085">
    <property type="component" value="Unassembled WGS sequence"/>
</dbReference>
<proteinExistence type="predicted"/>
<keyword evidence="1" id="KW-0175">Coiled coil</keyword>
<feature type="coiled-coil region" evidence="1">
    <location>
        <begin position="250"/>
        <end position="277"/>
    </location>
</feature>
<keyword evidence="3" id="KW-0812">Transmembrane</keyword>
<gene>
    <name evidence="4" type="ORF">HYPBUDRAFT_7047</name>
</gene>
<evidence type="ECO:0000313" key="4">
    <source>
        <dbReference type="EMBL" id="ODV66662.1"/>
    </source>
</evidence>
<sequence>MITSLISIIFSSLNLYFPLLLTVKLISLNNSSITSENCIFLLNYWICFILVNYITSYLGYQIIFEAFKVWLFYYHGCLIINYYYFKNCLQVITNDSLSSFRLFETKYLNPLINQFFINNILLQNFLKIFNYIPVLQSVSDFNRELKLKQNKDSFLQVSINYLCYIDNMKVLNSNFEKKMNGFLKYFILPPKEVKEEEDPIVIDENIQNNLRKIAKLENKRDGFSSKERYISQTYNLDTNKMIKPTKMVSQDDYNQLLKDQEERIRKYEYTIYQLKKQQFYGSNRSLSPSLKSVSSRPRSPSPSTSLQLPKQRSPSPSPSSHFPRQRSVSPNMNLPRSVSPSNMRSRRSASMSLSNKSSMNSIDENLPILYKTKELPPMPDLINMENDQLPGPSIEYHVVSSSPSRTSSIKTRSRSRAFST</sequence>